<dbReference type="EMBL" id="LQRT01000002">
    <property type="protein sequence ID" value="KZS42172.1"/>
    <property type="molecule type" value="Genomic_DNA"/>
</dbReference>
<evidence type="ECO:0000313" key="3">
    <source>
        <dbReference type="EMBL" id="KZS42172.1"/>
    </source>
</evidence>
<dbReference type="SUPFAM" id="SSF50405">
    <property type="entry name" value="Actin-crosslinking proteins"/>
    <property type="match status" value="1"/>
</dbReference>
<dbReference type="CDD" id="cd23342">
    <property type="entry name" value="beta-trefoil_FSCN_ZgPorA-like"/>
    <property type="match status" value="1"/>
</dbReference>
<feature type="domain" description="Peptidase M12B" evidence="2">
    <location>
        <begin position="316"/>
        <end position="407"/>
    </location>
</feature>
<sequence>MHQDSSSSKLKLLTMKNILTIVFALITAIGFAQKQPHNPSERIQQEKTNGTVFENEDLFTTVNKQKSKTKIPSELKDYTLFSFDKGKEAAFKSKAPVAMTLTIPGQKKAMLLELVKTKITTDDYQIIEMPSGKIVTPDNNVLHYRGIVKGVPNSVVAISFLSEEISGIISIGDKPSNLVIGKLKNSNEQIIYEDKDIRHLNDFVCRIEDNPEKSEQLQDNTQGKAAVKCPKIFFDIANDIVRDKGGAQGASDFIEAIFNQVSVLYANDDISIRLSGVKAWTSVAPFDGLTNYRNYRNRNSFNGDLGHFVTYNFSGGVAWVNALCGSYKYAVSGIRKSFSNVPTYSWSVEVVAHELGHNLGSPHTQACKWNNNNTAIDGCYGTEGGCARPGLPSGGGTIMSYCHLTNVGINFNKGFGPQPKALIQRTINSKSCVQTCDGGPGNDGSVTFQGNNNRYISSENGSNPMTCNRTVVGSFEKFTVVDAGGGQVALKGNNGRYVSSENGGAPMTCNRTRIGSWEKFTIVDAGGGKKALKGNNGKYVSSENGGAPITCNRTRIGSWEKFTINGLRNNTAIPQVAGLQNEIAMFPNPVKNLLTITMGTFADEMSKVLVKDINGRTLQSTAVSNEAKVNGVQVLDLSNMATGVYFVQITNSNTIITQKVFIE</sequence>
<dbReference type="InterPro" id="IPR008999">
    <property type="entry name" value="Actin-crosslinking"/>
</dbReference>
<dbReference type="OrthoDB" id="1182309at2"/>
<keyword evidence="4" id="KW-1185">Reference proteome</keyword>
<comment type="caution">
    <text evidence="3">The sequence shown here is derived from an EMBL/GenBank/DDBJ whole genome shotgun (WGS) entry which is preliminary data.</text>
</comment>
<reference evidence="3 4" key="1">
    <citation type="submission" date="2016-01" db="EMBL/GenBank/DDBJ databases">
        <title>The draft genome sequence of Aquimarina sp. RZW4-3-2.</title>
        <authorList>
            <person name="Wang Y."/>
        </authorList>
    </citation>
    <scope>NUCLEOTIDE SEQUENCE [LARGE SCALE GENOMIC DNA]</scope>
    <source>
        <strain evidence="3 4">RZW4-3-2</strain>
    </source>
</reference>
<dbReference type="PROSITE" id="PS50215">
    <property type="entry name" value="ADAM_MEPRO"/>
    <property type="match status" value="1"/>
</dbReference>
<dbReference type="InterPro" id="IPR001590">
    <property type="entry name" value="Peptidase_M12B"/>
</dbReference>
<dbReference type="PANTHER" id="PTHR11905">
    <property type="entry name" value="ADAM A DISINTEGRIN AND METALLOPROTEASE DOMAIN"/>
    <property type="match status" value="1"/>
</dbReference>
<dbReference type="Pfam" id="PF18962">
    <property type="entry name" value="Por_Secre_tail"/>
    <property type="match status" value="1"/>
</dbReference>
<accession>A0A163C8Z1</accession>
<evidence type="ECO:0000313" key="4">
    <source>
        <dbReference type="Proteomes" id="UP000076715"/>
    </source>
</evidence>
<dbReference type="InterPro" id="IPR024079">
    <property type="entry name" value="MetalloPept_cat_dom_sf"/>
</dbReference>
<dbReference type="Proteomes" id="UP000076715">
    <property type="component" value="Unassembled WGS sequence"/>
</dbReference>
<dbReference type="STRING" id="1642818.AWE51_01645"/>
<dbReference type="Gene3D" id="2.80.10.50">
    <property type="match status" value="2"/>
</dbReference>
<dbReference type="Pfam" id="PF13688">
    <property type="entry name" value="Reprolysin_5"/>
    <property type="match status" value="1"/>
</dbReference>
<dbReference type="Gene3D" id="3.40.390.10">
    <property type="entry name" value="Collagenase (Catalytic Domain)"/>
    <property type="match status" value="1"/>
</dbReference>
<dbReference type="GO" id="GO:0004222">
    <property type="term" value="F:metalloendopeptidase activity"/>
    <property type="evidence" value="ECO:0007669"/>
    <property type="project" value="InterPro"/>
</dbReference>
<dbReference type="PANTHER" id="PTHR11905:SF249">
    <property type="entry name" value="SOL NARAE, ISOFORM C"/>
    <property type="match status" value="1"/>
</dbReference>
<evidence type="ECO:0000256" key="1">
    <source>
        <dbReference type="ARBA" id="ARBA00022729"/>
    </source>
</evidence>
<keyword evidence="1" id="KW-0732">Signal</keyword>
<dbReference type="SUPFAM" id="SSF55486">
    <property type="entry name" value="Metalloproteases ('zincins'), catalytic domain"/>
    <property type="match status" value="1"/>
</dbReference>
<proteinExistence type="predicted"/>
<dbReference type="NCBIfam" id="TIGR04183">
    <property type="entry name" value="Por_Secre_tail"/>
    <property type="match status" value="1"/>
</dbReference>
<dbReference type="InterPro" id="IPR026444">
    <property type="entry name" value="Secre_tail"/>
</dbReference>
<dbReference type="Pfam" id="PF06229">
    <property type="entry name" value="FRG1"/>
    <property type="match status" value="1"/>
</dbReference>
<organism evidence="3 4">
    <name type="scientific">Aquimarina aggregata</name>
    <dbReference type="NCBI Taxonomy" id="1642818"/>
    <lineage>
        <taxon>Bacteria</taxon>
        <taxon>Pseudomonadati</taxon>
        <taxon>Bacteroidota</taxon>
        <taxon>Flavobacteriia</taxon>
        <taxon>Flavobacteriales</taxon>
        <taxon>Flavobacteriaceae</taxon>
        <taxon>Aquimarina</taxon>
    </lineage>
</organism>
<dbReference type="AlphaFoldDB" id="A0A163C8Z1"/>
<gene>
    <name evidence="3" type="ORF">AWE51_01645</name>
</gene>
<name>A0A163C8Z1_9FLAO</name>
<evidence type="ECO:0000259" key="2">
    <source>
        <dbReference type="PROSITE" id="PS50215"/>
    </source>
</evidence>
<dbReference type="GO" id="GO:0006509">
    <property type="term" value="P:membrane protein ectodomain proteolysis"/>
    <property type="evidence" value="ECO:0007669"/>
    <property type="project" value="TreeGrafter"/>
</dbReference>
<dbReference type="InterPro" id="IPR010414">
    <property type="entry name" value="FRG1"/>
</dbReference>
<protein>
    <recommendedName>
        <fullName evidence="2">Peptidase M12B domain-containing protein</fullName>
    </recommendedName>
</protein>